<evidence type="ECO:0000256" key="1">
    <source>
        <dbReference type="ARBA" id="ARBA00022574"/>
    </source>
</evidence>
<dbReference type="InterPro" id="IPR020472">
    <property type="entry name" value="WD40_PAC1"/>
</dbReference>
<evidence type="ECO:0000313" key="5">
    <source>
        <dbReference type="Proteomes" id="UP001177003"/>
    </source>
</evidence>
<keyword evidence="1 3" id="KW-0853">WD repeat</keyword>
<evidence type="ECO:0000256" key="2">
    <source>
        <dbReference type="ARBA" id="ARBA00022737"/>
    </source>
</evidence>
<dbReference type="InterPro" id="IPR036322">
    <property type="entry name" value="WD40_repeat_dom_sf"/>
</dbReference>
<dbReference type="Gene3D" id="1.10.510.10">
    <property type="entry name" value="Transferase(Phosphotransferase) domain 1"/>
    <property type="match status" value="1"/>
</dbReference>
<accession>A0AA36DXB3</accession>
<reference evidence="4" key="1">
    <citation type="submission" date="2023-04" db="EMBL/GenBank/DDBJ databases">
        <authorList>
            <person name="Vijverberg K."/>
            <person name="Xiong W."/>
            <person name="Schranz E."/>
        </authorList>
    </citation>
    <scope>NUCLEOTIDE SEQUENCE</scope>
</reference>
<dbReference type="Proteomes" id="UP001177003">
    <property type="component" value="Chromosome 3"/>
</dbReference>
<gene>
    <name evidence="4" type="ORF">LSALG_LOCUS14580</name>
</gene>
<dbReference type="InterPro" id="IPR044630">
    <property type="entry name" value="SPA1/2/3/4"/>
</dbReference>
<name>A0AA36DXB3_LACSI</name>
<dbReference type="Gene3D" id="2.130.10.10">
    <property type="entry name" value="YVTN repeat-like/Quinoprotein amine dehydrogenase"/>
    <property type="match status" value="1"/>
</dbReference>
<dbReference type="SUPFAM" id="SSF50978">
    <property type="entry name" value="WD40 repeat-like"/>
    <property type="match status" value="1"/>
</dbReference>
<evidence type="ECO:0000256" key="3">
    <source>
        <dbReference type="PROSITE-ProRule" id="PRU00221"/>
    </source>
</evidence>
<keyword evidence="5" id="KW-1185">Reference proteome</keyword>
<dbReference type="Pfam" id="PF00400">
    <property type="entry name" value="WD40"/>
    <property type="match status" value="3"/>
</dbReference>
<dbReference type="PANTHER" id="PTHR44218">
    <property type="entry name" value="PROTEIN SPA1-RELATED 2"/>
    <property type="match status" value="1"/>
</dbReference>
<organism evidence="4 5">
    <name type="scientific">Lactuca saligna</name>
    <name type="common">Willowleaf lettuce</name>
    <dbReference type="NCBI Taxonomy" id="75948"/>
    <lineage>
        <taxon>Eukaryota</taxon>
        <taxon>Viridiplantae</taxon>
        <taxon>Streptophyta</taxon>
        <taxon>Embryophyta</taxon>
        <taxon>Tracheophyta</taxon>
        <taxon>Spermatophyta</taxon>
        <taxon>Magnoliopsida</taxon>
        <taxon>eudicotyledons</taxon>
        <taxon>Gunneridae</taxon>
        <taxon>Pentapetalae</taxon>
        <taxon>asterids</taxon>
        <taxon>campanulids</taxon>
        <taxon>Asterales</taxon>
        <taxon>Asteraceae</taxon>
        <taxon>Cichorioideae</taxon>
        <taxon>Cichorieae</taxon>
        <taxon>Lactucinae</taxon>
        <taxon>Lactuca</taxon>
    </lineage>
</organism>
<feature type="repeat" description="WD" evidence="3">
    <location>
        <begin position="834"/>
        <end position="876"/>
    </location>
</feature>
<dbReference type="PANTHER" id="PTHR44218:SF9">
    <property type="entry name" value="SPA1-RELATED 2-RELATED"/>
    <property type="match status" value="1"/>
</dbReference>
<dbReference type="GO" id="GO:0009640">
    <property type="term" value="P:photomorphogenesis"/>
    <property type="evidence" value="ECO:0007669"/>
    <property type="project" value="InterPro"/>
</dbReference>
<dbReference type="PROSITE" id="PS00678">
    <property type="entry name" value="WD_REPEATS_1"/>
    <property type="match status" value="1"/>
</dbReference>
<dbReference type="EMBL" id="OX465079">
    <property type="protein sequence ID" value="CAI9274498.1"/>
    <property type="molecule type" value="Genomic_DNA"/>
</dbReference>
<proteinExistence type="predicted"/>
<protein>
    <submittedName>
        <fullName evidence="4">Uncharacterized protein</fullName>
    </submittedName>
</protein>
<evidence type="ECO:0000313" key="4">
    <source>
        <dbReference type="EMBL" id="CAI9274498.1"/>
    </source>
</evidence>
<dbReference type="InterPro" id="IPR001680">
    <property type="entry name" value="WD40_rpt"/>
</dbReference>
<dbReference type="SMART" id="SM00320">
    <property type="entry name" value="WD40"/>
    <property type="match status" value="7"/>
</dbReference>
<dbReference type="AlphaFoldDB" id="A0AA36DXB3"/>
<keyword evidence="2" id="KW-0677">Repeat</keyword>
<feature type="repeat" description="WD" evidence="3">
    <location>
        <begin position="791"/>
        <end position="833"/>
    </location>
</feature>
<dbReference type="InterPro" id="IPR019775">
    <property type="entry name" value="WD40_repeat_CS"/>
</dbReference>
<dbReference type="PRINTS" id="PR00320">
    <property type="entry name" value="GPROTEINBRPT"/>
</dbReference>
<sequence>MRCVIWSHWMISHLDQCDNQIDNVSLPTVDIPTRWNPHVCSYKGQHFCLMDDKGIESSPIHEVWSEQMDELVGNEGTTVTDIDNKLFLRRGSSNMLEMQEMLIPGDVNVQENTMGLYLDVLDGKNAARVDTSAHACTSPRCVNDSGVMVEELTVKSYDSGNLKIDASSMKGKMHNAQIKWQHLHQRSEGKITGVWEDSGSTIFPELMNNNQQIQNQNDTIDLSRREDKQPASTSGNMLLSPGGIRTKILSQSGFSQYFVKNTLKGKGVICNGPARDGLLAHIRGQNHPNAGLMDSKSAPDSIKEVNVSHVHESLSLREWLKAGHNKVDKSKSLYVFKQILDLVDSSHSQGVALQTLRPSCFRLMSSNQVLYLGSSPLVENNGSEKRQLEHDLVLGPNQSSKRRKHVENQKSFRRWPQFSMLSGNGFPQDSGYGFNGESIPTRSNTHTIQSMSNNLLRGSPTSQMVTNFGGDPLEEQWYASPEDPKGMCATSASNVYSLGVLLFELLGSFESARAHAIAMMDLRQRILPPSFLSENPQEAGFCLWLLHPEPSLRPTTRDIQQSQLVSGIQQSSIKELSSSITQEDAESDLMLHFLASLKEQKQKCGTKLVDEIRCLESDISEIMSRQPNNSLSFPGPAQHKLLKSSSSHGGSRLIANMNHLEHAYFSVRSTVKIPDYDTEEHEVLTSRENNIKNTGMGPSPKKMEAAADNKPSDRLGIFFNGLCKYARYSKFEVKGILRNGDFSSMGNVICSLGFDRDEDYIATAGVSKKIKVYDFESLLSDSVDIHYPAIEMSNKSKISCICWNNYIRNYLASTDYDGVVKIWDAGAGEAVSHHMEHERRTWSVDFSRADPMKLASGSDDCTVKLWSINEKKSLTTIKSAANVCSVQFSPYSSHLMCFGSADYTTYCYDLRNISTPLCTLTGHDRAVSFVKFLDPGTLISASTDNTLKLWDLNKAANSGCLSTTPTSCILTYKGHTNEKNFVGLSVADGYIACGSETNEVFAYYRSLPIPITSHKFGSIDPISGKETENESNQFVSSVCWRQKSEMVVAANSSGCLKFLQMW</sequence>
<dbReference type="InterPro" id="IPR011009">
    <property type="entry name" value="Kinase-like_dom_sf"/>
</dbReference>
<dbReference type="PROSITE" id="PS50082">
    <property type="entry name" value="WD_REPEATS_2"/>
    <property type="match status" value="3"/>
</dbReference>
<dbReference type="SUPFAM" id="SSF56112">
    <property type="entry name" value="Protein kinase-like (PK-like)"/>
    <property type="match status" value="1"/>
</dbReference>
<dbReference type="InterPro" id="IPR015943">
    <property type="entry name" value="WD40/YVTN_repeat-like_dom_sf"/>
</dbReference>
<dbReference type="PROSITE" id="PS50294">
    <property type="entry name" value="WD_REPEATS_REGION"/>
    <property type="match status" value="1"/>
</dbReference>
<feature type="repeat" description="WD" evidence="3">
    <location>
        <begin position="920"/>
        <end position="953"/>
    </location>
</feature>